<dbReference type="VEuPathDB" id="FungiDB:RhiirA1_498552"/>
<comment type="caution">
    <text evidence="1">The sequence shown here is derived from an EMBL/GenBank/DDBJ whole genome shotgun (WGS) entry which is preliminary data.</text>
</comment>
<gene>
    <name evidence="1" type="ORF">CHRIB12_LOCUS20635</name>
</gene>
<dbReference type="InterPro" id="IPR032675">
    <property type="entry name" value="LRR_dom_sf"/>
</dbReference>
<proteinExistence type="predicted"/>
<accession>A0A2I1F8K4</accession>
<organism evidence="1 2">
    <name type="scientific">Rhizophagus irregularis</name>
    <dbReference type="NCBI Taxonomy" id="588596"/>
    <lineage>
        <taxon>Eukaryota</taxon>
        <taxon>Fungi</taxon>
        <taxon>Fungi incertae sedis</taxon>
        <taxon>Mucoromycota</taxon>
        <taxon>Glomeromycotina</taxon>
        <taxon>Glomeromycetes</taxon>
        <taxon>Glomerales</taxon>
        <taxon>Glomeraceae</taxon>
        <taxon>Rhizophagus</taxon>
    </lineage>
</organism>
<name>A0A2I1F8K4_9GLOM</name>
<dbReference type="EMBL" id="CAGKOT010000061">
    <property type="protein sequence ID" value="CAB5388494.1"/>
    <property type="molecule type" value="Genomic_DNA"/>
</dbReference>
<dbReference type="AlphaFoldDB" id="A0A2I1F8K4"/>
<reference evidence="1" key="1">
    <citation type="submission" date="2020-05" db="EMBL/GenBank/DDBJ databases">
        <authorList>
            <person name="Rincon C."/>
            <person name="Sanders R I."/>
            <person name="Robbins C."/>
            <person name="Chaturvedi A."/>
        </authorList>
    </citation>
    <scope>NUCLEOTIDE SEQUENCE</scope>
    <source>
        <strain evidence="1">CHB12</strain>
    </source>
</reference>
<dbReference type="OrthoDB" id="2318412at2759"/>
<evidence type="ECO:0000313" key="2">
    <source>
        <dbReference type="Proteomes" id="UP000684084"/>
    </source>
</evidence>
<sequence>MIRLNVDCLVFIFNELQIKETYLHSCLLVNKEWCRLVVPILWKNYPQKINDKLKENKSKEKLFNIILSCLSSTSNQLLFDNGIKLPSTILLKPPSFNYISYCKFLKSKLIKEIIEMVSGETFITGRCGKYKYLEQELYKLYISQCNNIKELSWRTSQPILSFPGASTCFSQLHGLSIEIDKVDNDSLYKMAQLCKDLNVLIIHDYSQEKISGLISLIDAQRKLKSVSFEHIKKGPTCKELSEALARKGNTINKLNLRSVRIIPPSFLTSLTNLKKITIYSDYDSDEDTKEEFQNYLAISEFPELQILCLNGLSCFKESATLVEKTKGNISQVNIYTFDNVAENTGLLIKAIANNCPNIEQLSTYLVPEDFDYVKSLLLNCKNLIYLGLNSLDYSMGMNDENDNIGDNLLDILTNFSPKSLTKIVIGAGWKYSVDAFERFFESCRERKLYFFGITHNGDNFENITYKHLNIIRKYMDEKVIIEFFDY</sequence>
<evidence type="ECO:0000313" key="1">
    <source>
        <dbReference type="EMBL" id="CAB5388494.1"/>
    </source>
</evidence>
<protein>
    <submittedName>
        <fullName evidence="1">Uncharacterized protein</fullName>
    </submittedName>
</protein>
<dbReference type="VEuPathDB" id="FungiDB:FUN_023725"/>
<dbReference type="Gene3D" id="3.80.10.10">
    <property type="entry name" value="Ribonuclease Inhibitor"/>
    <property type="match status" value="1"/>
</dbReference>
<dbReference type="Proteomes" id="UP000684084">
    <property type="component" value="Unassembled WGS sequence"/>
</dbReference>
<dbReference type="SUPFAM" id="SSF52047">
    <property type="entry name" value="RNI-like"/>
    <property type="match status" value="1"/>
</dbReference>
<dbReference type="VEuPathDB" id="FungiDB:RhiirFUN_001830"/>